<sequence>MPTPYFVVRFWAPGRARFLLGLTSVNTERRSTCFVKLWTGQRSTQVRLENGSTFSGEEAFLLLLMRMRYPGRLSDLEKYFGREYSQLSRLFRWATDFLFEMHSHRVMDNLAFWGPHLRSFARAVYRKGRAFGLTYEDICGFIEGTLRRQPGGHDDIQREVYDGHHRDHGLAYQAVMAPNGMLMDAWGPVSGRRHDSYLLGVSEFNPRLAAVQDPEGPQMKVYGDAPTRCLATCAGSLRGLI</sequence>
<reference evidence="1 2" key="1">
    <citation type="journal article" date="2010" name="Nature">
        <title>The Ectocarpus genome and the independent evolution of multicellularity in brown algae.</title>
        <authorList>
            <person name="Cock J.M."/>
            <person name="Sterck L."/>
            <person name="Rouze P."/>
            <person name="Scornet D."/>
            <person name="Allen A.E."/>
            <person name="Amoutzias G."/>
            <person name="Anthouard V."/>
            <person name="Artiguenave F."/>
            <person name="Aury J.M."/>
            <person name="Badger J.H."/>
            <person name="Beszteri B."/>
            <person name="Billiau K."/>
            <person name="Bonnet E."/>
            <person name="Bothwell J.H."/>
            <person name="Bowler C."/>
            <person name="Boyen C."/>
            <person name="Brownlee C."/>
            <person name="Carrano C.J."/>
            <person name="Charrier B."/>
            <person name="Cho G.Y."/>
            <person name="Coelho S.M."/>
            <person name="Collen J."/>
            <person name="Corre E."/>
            <person name="Da Silva C."/>
            <person name="Delage L."/>
            <person name="Delaroque N."/>
            <person name="Dittami S.M."/>
            <person name="Doulbeau S."/>
            <person name="Elias M."/>
            <person name="Farnham G."/>
            <person name="Gachon C.M."/>
            <person name="Gschloessl B."/>
            <person name="Heesch S."/>
            <person name="Jabbari K."/>
            <person name="Jubin C."/>
            <person name="Kawai H."/>
            <person name="Kimura K."/>
            <person name="Kloareg B."/>
            <person name="Kupper F.C."/>
            <person name="Lang D."/>
            <person name="Le Bail A."/>
            <person name="Leblanc C."/>
            <person name="Lerouge P."/>
            <person name="Lohr M."/>
            <person name="Lopez P.J."/>
            <person name="Martens C."/>
            <person name="Maumus F."/>
            <person name="Michel G."/>
            <person name="Miranda-Saavedra D."/>
            <person name="Morales J."/>
            <person name="Moreau H."/>
            <person name="Motomura T."/>
            <person name="Nagasato C."/>
            <person name="Napoli C.A."/>
            <person name="Nelson D.R."/>
            <person name="Nyvall-Collen P."/>
            <person name="Peters A.F."/>
            <person name="Pommier C."/>
            <person name="Potin P."/>
            <person name="Poulain J."/>
            <person name="Quesneville H."/>
            <person name="Read B."/>
            <person name="Rensing S.A."/>
            <person name="Ritter A."/>
            <person name="Rousvoal S."/>
            <person name="Samanta M."/>
            <person name="Samson G."/>
            <person name="Schroeder D.C."/>
            <person name="Segurens B."/>
            <person name="Strittmatter M."/>
            <person name="Tonon T."/>
            <person name="Tregear J.W."/>
            <person name="Valentin K."/>
            <person name="von Dassow P."/>
            <person name="Yamagishi T."/>
            <person name="Van de Peer Y."/>
            <person name="Wincker P."/>
        </authorList>
    </citation>
    <scope>NUCLEOTIDE SEQUENCE [LARGE SCALE GENOMIC DNA]</scope>
    <source>
        <strain evidence="2">Ec32 / CCAP1310/4</strain>
    </source>
</reference>
<dbReference type="PANTHER" id="PTHR34615">
    <property type="entry name" value="PX DOMAIN-CONTAINING PROTEIN"/>
    <property type="match status" value="1"/>
</dbReference>
<dbReference type="OrthoDB" id="5945905at2759"/>
<dbReference type="PANTHER" id="PTHR34615:SF1">
    <property type="entry name" value="PX DOMAIN-CONTAINING PROTEIN"/>
    <property type="match status" value="1"/>
</dbReference>
<organism evidence="1 2">
    <name type="scientific">Ectocarpus siliculosus</name>
    <name type="common">Brown alga</name>
    <name type="synonym">Conferva siliculosa</name>
    <dbReference type="NCBI Taxonomy" id="2880"/>
    <lineage>
        <taxon>Eukaryota</taxon>
        <taxon>Sar</taxon>
        <taxon>Stramenopiles</taxon>
        <taxon>Ochrophyta</taxon>
        <taxon>PX clade</taxon>
        <taxon>Phaeophyceae</taxon>
        <taxon>Ectocarpales</taxon>
        <taxon>Ectocarpaceae</taxon>
        <taxon>Ectocarpus</taxon>
    </lineage>
</organism>
<evidence type="ECO:0000313" key="2">
    <source>
        <dbReference type="Proteomes" id="UP000002630"/>
    </source>
</evidence>
<accession>D8LJH1</accession>
<dbReference type="EMBL" id="FN649760">
    <property type="protein sequence ID" value="CBN75972.1"/>
    <property type="molecule type" value="Genomic_DNA"/>
</dbReference>
<evidence type="ECO:0000313" key="1">
    <source>
        <dbReference type="EMBL" id="CBN75972.1"/>
    </source>
</evidence>
<protein>
    <recommendedName>
        <fullName evidence="3">DDE Tnp4 domain-containing protein</fullName>
    </recommendedName>
</protein>
<name>D8LJH1_ECTSI</name>
<gene>
    <name evidence="1" type="ORF">Esi_0258_0017</name>
</gene>
<dbReference type="Proteomes" id="UP000002630">
    <property type="component" value="Unassembled WGS sequence"/>
</dbReference>
<evidence type="ECO:0008006" key="3">
    <source>
        <dbReference type="Google" id="ProtNLM"/>
    </source>
</evidence>
<keyword evidence="2" id="KW-1185">Reference proteome</keyword>
<proteinExistence type="predicted"/>
<dbReference type="InParanoid" id="D8LJH1"/>
<dbReference type="AlphaFoldDB" id="D8LJH1"/>